<keyword evidence="2" id="KW-1003">Cell membrane</keyword>
<evidence type="ECO:0000256" key="8">
    <source>
        <dbReference type="SAM" id="Phobius"/>
    </source>
</evidence>
<reference evidence="9 10" key="1">
    <citation type="journal article" date="2023" name="Insect Mol. Biol.">
        <title>Genome sequencing provides insights into the evolution of gene families encoding plant cell wall-degrading enzymes in longhorned beetles.</title>
        <authorList>
            <person name="Shin N.R."/>
            <person name="Okamura Y."/>
            <person name="Kirsch R."/>
            <person name="Pauchet Y."/>
        </authorList>
    </citation>
    <scope>NUCLEOTIDE SEQUENCE [LARGE SCALE GENOMIC DNA]</scope>
    <source>
        <strain evidence="9">EAD_L_NR</strain>
    </source>
</reference>
<protein>
    <submittedName>
        <fullName evidence="9">Uncharacterized protein</fullName>
    </submittedName>
</protein>
<keyword evidence="5 8" id="KW-0472">Membrane</keyword>
<evidence type="ECO:0000313" key="10">
    <source>
        <dbReference type="Proteomes" id="UP001159042"/>
    </source>
</evidence>
<organism evidence="9 10">
    <name type="scientific">Exocentrus adspersus</name>
    <dbReference type="NCBI Taxonomy" id="1586481"/>
    <lineage>
        <taxon>Eukaryota</taxon>
        <taxon>Metazoa</taxon>
        <taxon>Ecdysozoa</taxon>
        <taxon>Arthropoda</taxon>
        <taxon>Hexapoda</taxon>
        <taxon>Insecta</taxon>
        <taxon>Pterygota</taxon>
        <taxon>Neoptera</taxon>
        <taxon>Endopterygota</taxon>
        <taxon>Coleoptera</taxon>
        <taxon>Polyphaga</taxon>
        <taxon>Cucujiformia</taxon>
        <taxon>Chrysomeloidea</taxon>
        <taxon>Cerambycidae</taxon>
        <taxon>Lamiinae</taxon>
        <taxon>Acanthocinini</taxon>
        <taxon>Exocentrus</taxon>
    </lineage>
</organism>
<dbReference type="PANTHER" id="PTHR42643:SF24">
    <property type="entry name" value="IONOTROPIC RECEPTOR 60A"/>
    <property type="match status" value="1"/>
</dbReference>
<evidence type="ECO:0000256" key="3">
    <source>
        <dbReference type="ARBA" id="ARBA00022692"/>
    </source>
</evidence>
<sequence length="190" mass="21881">MGGSTKPFSFFLRGRNEEGDNQFEGIELRLIEILAKKFNFTTDYREVTDARTVGSGEAVTRTIEKRRTNIGLGGIYTTQDRMDRIGISQWHSQDCAVFITLTSTALPRYRAIMGPFQWTVWLALTAIYLLAIFPLTFSDKHTLKTLLSNPEEMENMFWYMFGTFTNCFSFSGRNSWKAIKDLLSDIFFNT</sequence>
<dbReference type="GO" id="GO:0005886">
    <property type="term" value="C:plasma membrane"/>
    <property type="evidence" value="ECO:0007669"/>
    <property type="project" value="UniProtKB-SubCell"/>
</dbReference>
<keyword evidence="10" id="KW-1185">Reference proteome</keyword>
<keyword evidence="6" id="KW-0675">Receptor</keyword>
<feature type="transmembrane region" description="Helical" evidence="8">
    <location>
        <begin position="157"/>
        <end position="176"/>
    </location>
</feature>
<dbReference type="SUPFAM" id="SSF53850">
    <property type="entry name" value="Periplasmic binding protein-like II"/>
    <property type="match status" value="1"/>
</dbReference>
<evidence type="ECO:0000256" key="5">
    <source>
        <dbReference type="ARBA" id="ARBA00023136"/>
    </source>
</evidence>
<dbReference type="EMBL" id="JANEYG010000004">
    <property type="protein sequence ID" value="KAJ8923466.1"/>
    <property type="molecule type" value="Genomic_DNA"/>
</dbReference>
<keyword evidence="7" id="KW-0325">Glycoprotein</keyword>
<evidence type="ECO:0000256" key="2">
    <source>
        <dbReference type="ARBA" id="ARBA00022475"/>
    </source>
</evidence>
<feature type="transmembrane region" description="Helical" evidence="8">
    <location>
        <begin position="118"/>
        <end position="137"/>
    </location>
</feature>
<dbReference type="PANTHER" id="PTHR42643">
    <property type="entry name" value="IONOTROPIC RECEPTOR 20A-RELATED"/>
    <property type="match status" value="1"/>
</dbReference>
<dbReference type="Gene3D" id="3.40.190.10">
    <property type="entry name" value="Periplasmic binding protein-like II"/>
    <property type="match status" value="1"/>
</dbReference>
<evidence type="ECO:0000256" key="7">
    <source>
        <dbReference type="ARBA" id="ARBA00023180"/>
    </source>
</evidence>
<dbReference type="InterPro" id="IPR052192">
    <property type="entry name" value="Insect_Ionotropic_Sensory_Rcpt"/>
</dbReference>
<keyword evidence="4 8" id="KW-1133">Transmembrane helix</keyword>
<evidence type="ECO:0000256" key="1">
    <source>
        <dbReference type="ARBA" id="ARBA00004651"/>
    </source>
</evidence>
<dbReference type="AlphaFoldDB" id="A0AAV8WB38"/>
<evidence type="ECO:0000256" key="6">
    <source>
        <dbReference type="ARBA" id="ARBA00023170"/>
    </source>
</evidence>
<keyword evidence="3 8" id="KW-0812">Transmembrane</keyword>
<dbReference type="Proteomes" id="UP001159042">
    <property type="component" value="Unassembled WGS sequence"/>
</dbReference>
<dbReference type="Gene3D" id="1.10.287.70">
    <property type="match status" value="1"/>
</dbReference>
<evidence type="ECO:0000256" key="4">
    <source>
        <dbReference type="ARBA" id="ARBA00022989"/>
    </source>
</evidence>
<comment type="subcellular location">
    <subcellularLocation>
        <location evidence="1">Cell membrane</location>
        <topology evidence="1">Multi-pass membrane protein</topology>
    </subcellularLocation>
</comment>
<name>A0AAV8WB38_9CUCU</name>
<proteinExistence type="predicted"/>
<evidence type="ECO:0000313" key="9">
    <source>
        <dbReference type="EMBL" id="KAJ8923466.1"/>
    </source>
</evidence>
<accession>A0AAV8WB38</accession>
<comment type="caution">
    <text evidence="9">The sequence shown here is derived from an EMBL/GenBank/DDBJ whole genome shotgun (WGS) entry which is preliminary data.</text>
</comment>
<gene>
    <name evidence="9" type="ORF">NQ315_010044</name>
</gene>